<dbReference type="RefSeq" id="WP_110468644.1">
    <property type="nucleotide sequence ID" value="NZ_QJSP01000003.1"/>
</dbReference>
<dbReference type="OrthoDB" id="9800597at2"/>
<evidence type="ECO:0000256" key="1">
    <source>
        <dbReference type="ARBA" id="ARBA00022723"/>
    </source>
</evidence>
<dbReference type="AlphaFoldDB" id="A0A318RTP6"/>
<keyword evidence="1" id="KW-0479">Metal-binding</keyword>
<dbReference type="SUPFAM" id="SSF52833">
    <property type="entry name" value="Thioredoxin-like"/>
    <property type="match status" value="1"/>
</dbReference>
<dbReference type="Gene3D" id="3.40.50.1400">
    <property type="match status" value="1"/>
</dbReference>
<dbReference type="CDD" id="cd02980">
    <property type="entry name" value="TRX_Fd_family"/>
    <property type="match status" value="1"/>
</dbReference>
<evidence type="ECO:0000313" key="3">
    <source>
        <dbReference type="EMBL" id="PYE19467.1"/>
    </source>
</evidence>
<dbReference type="InterPro" id="IPR002762">
    <property type="entry name" value="CbiX-like"/>
</dbReference>
<evidence type="ECO:0000313" key="4">
    <source>
        <dbReference type="Proteomes" id="UP000247591"/>
    </source>
</evidence>
<gene>
    <name evidence="3" type="ORF">DFR67_103380</name>
</gene>
<dbReference type="Proteomes" id="UP000247591">
    <property type="component" value="Unassembled WGS sequence"/>
</dbReference>
<comment type="caution">
    <text evidence="3">The sequence shown here is derived from an EMBL/GenBank/DDBJ whole genome shotgun (WGS) entry which is preliminary data.</text>
</comment>
<organism evidence="3 4">
    <name type="scientific">Williamsia limnetica</name>
    <dbReference type="NCBI Taxonomy" id="882452"/>
    <lineage>
        <taxon>Bacteria</taxon>
        <taxon>Bacillati</taxon>
        <taxon>Actinomycetota</taxon>
        <taxon>Actinomycetes</taxon>
        <taxon>Mycobacteriales</taxon>
        <taxon>Nocardiaceae</taxon>
        <taxon>Williamsia</taxon>
    </lineage>
</organism>
<dbReference type="InterPro" id="IPR036249">
    <property type="entry name" value="Thioredoxin-like_sf"/>
</dbReference>
<reference evidence="3 4" key="1">
    <citation type="submission" date="2018-06" db="EMBL/GenBank/DDBJ databases">
        <title>Genomic Encyclopedia of Type Strains, Phase IV (KMG-IV): sequencing the most valuable type-strain genomes for metagenomic binning, comparative biology and taxonomic classification.</title>
        <authorList>
            <person name="Goeker M."/>
        </authorList>
    </citation>
    <scope>NUCLEOTIDE SEQUENCE [LARGE SCALE GENOMIC DNA]</scope>
    <source>
        <strain evidence="3 4">DSM 45521</strain>
    </source>
</reference>
<dbReference type="Pfam" id="PF01903">
    <property type="entry name" value="CbiX"/>
    <property type="match status" value="1"/>
</dbReference>
<dbReference type="EMBL" id="QJSP01000003">
    <property type="protein sequence ID" value="PYE19467.1"/>
    <property type="molecule type" value="Genomic_DNA"/>
</dbReference>
<dbReference type="SUPFAM" id="SSF53800">
    <property type="entry name" value="Chelatase"/>
    <property type="match status" value="1"/>
</dbReference>
<keyword evidence="4" id="KW-1185">Reference proteome</keyword>
<evidence type="ECO:0000256" key="2">
    <source>
        <dbReference type="ARBA" id="ARBA00023239"/>
    </source>
</evidence>
<dbReference type="GO" id="GO:0016829">
    <property type="term" value="F:lyase activity"/>
    <property type="evidence" value="ECO:0007669"/>
    <property type="project" value="UniProtKB-KW"/>
</dbReference>
<dbReference type="Gene3D" id="3.40.30.10">
    <property type="entry name" value="Glutaredoxin"/>
    <property type="match status" value="1"/>
</dbReference>
<accession>A0A318RTP6</accession>
<keyword evidence="2" id="KW-0456">Lyase</keyword>
<proteinExistence type="predicted"/>
<sequence>MSRRTVVVVRPTVSGIDEVATRRLIDQVRSAAQQDVRLAYLDVGSPSVHEVLDEAVVDGVSDVVLLPVAVPRDKYLTTWTRRAVANWSETRPAKQLTVTMHEPDSLADAVASHLGGLLDEPGTPIRDSPASYRSPAWSTIEAHDRHVLICKGPRCMAYGAGPLHRALTANSKNTETKVTGTGCLSPCNLGPLAIVNPPGEWYGHLHPEDASALVRDQVIAGGLAHKRVPR</sequence>
<name>A0A318RTP6_WILLI</name>
<protein>
    <submittedName>
        <fullName evidence="3">(2Fe-2S) ferredoxin</fullName>
    </submittedName>
</protein>
<dbReference type="GO" id="GO:0046872">
    <property type="term" value="F:metal ion binding"/>
    <property type="evidence" value="ECO:0007669"/>
    <property type="project" value="UniProtKB-KW"/>
</dbReference>